<evidence type="ECO:0000313" key="2">
    <source>
        <dbReference type="Proteomes" id="UP001153076"/>
    </source>
</evidence>
<gene>
    <name evidence="1" type="ORF">Cgig2_000114</name>
</gene>
<proteinExistence type="predicted"/>
<comment type="caution">
    <text evidence="1">The sequence shown here is derived from an EMBL/GenBank/DDBJ whole genome shotgun (WGS) entry which is preliminary data.</text>
</comment>
<evidence type="ECO:0000313" key="1">
    <source>
        <dbReference type="EMBL" id="KAJ8452525.1"/>
    </source>
</evidence>
<protein>
    <recommendedName>
        <fullName evidence="3">COX assembly mitochondrial protein</fullName>
    </recommendedName>
</protein>
<sequence>MEKETKMAVPKGECERLHKALCECHRRIPAGAARKSACRHLNRALADCLVSVICPSELEAVQSLCSSAGTALKRSQCQQARLSLSICLSSHQDKLMEIGRVGVGSSIRNFRFRDCFRNFGDLLGSENKGPSWVHMVTNAFQVPRGFKMLINTSRERSTDTRIQMTKGTKQYHDSERRLCLRIKRTAQ</sequence>
<dbReference type="Proteomes" id="UP001153076">
    <property type="component" value="Unassembled WGS sequence"/>
</dbReference>
<dbReference type="EMBL" id="JAKOGI010000004">
    <property type="protein sequence ID" value="KAJ8452525.1"/>
    <property type="molecule type" value="Genomic_DNA"/>
</dbReference>
<name>A0A9Q1KZ36_9CARY</name>
<evidence type="ECO:0008006" key="3">
    <source>
        <dbReference type="Google" id="ProtNLM"/>
    </source>
</evidence>
<keyword evidence="2" id="KW-1185">Reference proteome</keyword>
<dbReference type="AlphaFoldDB" id="A0A9Q1KZ36"/>
<dbReference type="OrthoDB" id="771242at2759"/>
<accession>A0A9Q1KZ36</accession>
<reference evidence="1" key="1">
    <citation type="submission" date="2022-04" db="EMBL/GenBank/DDBJ databases">
        <title>Carnegiea gigantea Genome sequencing and assembly v2.</title>
        <authorList>
            <person name="Copetti D."/>
            <person name="Sanderson M.J."/>
            <person name="Burquez A."/>
            <person name="Wojciechowski M.F."/>
        </authorList>
    </citation>
    <scope>NUCLEOTIDE SEQUENCE</scope>
    <source>
        <strain evidence="1">SGP5-SGP5p</strain>
        <tissue evidence="1">Aerial part</tissue>
    </source>
</reference>
<organism evidence="1 2">
    <name type="scientific">Carnegiea gigantea</name>
    <dbReference type="NCBI Taxonomy" id="171969"/>
    <lineage>
        <taxon>Eukaryota</taxon>
        <taxon>Viridiplantae</taxon>
        <taxon>Streptophyta</taxon>
        <taxon>Embryophyta</taxon>
        <taxon>Tracheophyta</taxon>
        <taxon>Spermatophyta</taxon>
        <taxon>Magnoliopsida</taxon>
        <taxon>eudicotyledons</taxon>
        <taxon>Gunneridae</taxon>
        <taxon>Pentapetalae</taxon>
        <taxon>Caryophyllales</taxon>
        <taxon>Cactineae</taxon>
        <taxon>Cactaceae</taxon>
        <taxon>Cactoideae</taxon>
        <taxon>Echinocereeae</taxon>
        <taxon>Carnegiea</taxon>
    </lineage>
</organism>